<dbReference type="InterPro" id="IPR036388">
    <property type="entry name" value="WH-like_DNA-bd_sf"/>
</dbReference>
<protein>
    <submittedName>
        <fullName evidence="5">GntR family transcriptional regulator</fullName>
    </submittedName>
</protein>
<feature type="domain" description="HTH gntR-type" evidence="4">
    <location>
        <begin position="12"/>
        <end position="79"/>
    </location>
</feature>
<proteinExistence type="predicted"/>
<dbReference type="SUPFAM" id="SSF46785">
    <property type="entry name" value="Winged helix' DNA-binding domain"/>
    <property type="match status" value="1"/>
</dbReference>
<dbReference type="CDD" id="cd07377">
    <property type="entry name" value="WHTH_GntR"/>
    <property type="match status" value="1"/>
</dbReference>
<dbReference type="SUPFAM" id="SSF48008">
    <property type="entry name" value="GntR ligand-binding domain-like"/>
    <property type="match status" value="1"/>
</dbReference>
<evidence type="ECO:0000256" key="2">
    <source>
        <dbReference type="ARBA" id="ARBA00023125"/>
    </source>
</evidence>
<evidence type="ECO:0000256" key="3">
    <source>
        <dbReference type="ARBA" id="ARBA00023163"/>
    </source>
</evidence>
<dbReference type="InterPro" id="IPR011711">
    <property type="entry name" value="GntR_C"/>
</dbReference>
<dbReference type="PANTHER" id="PTHR43537:SF45">
    <property type="entry name" value="GNTR FAMILY REGULATORY PROTEIN"/>
    <property type="match status" value="1"/>
</dbReference>
<dbReference type="Gene3D" id="1.10.10.10">
    <property type="entry name" value="Winged helix-like DNA-binding domain superfamily/Winged helix DNA-binding domain"/>
    <property type="match status" value="1"/>
</dbReference>
<dbReference type="SMART" id="SM00895">
    <property type="entry name" value="FCD"/>
    <property type="match status" value="1"/>
</dbReference>
<dbReference type="InterPro" id="IPR008920">
    <property type="entry name" value="TF_FadR/GntR_C"/>
</dbReference>
<dbReference type="SMART" id="SM00345">
    <property type="entry name" value="HTH_GNTR"/>
    <property type="match status" value="1"/>
</dbReference>
<evidence type="ECO:0000259" key="4">
    <source>
        <dbReference type="PROSITE" id="PS50949"/>
    </source>
</evidence>
<evidence type="ECO:0000256" key="1">
    <source>
        <dbReference type="ARBA" id="ARBA00023015"/>
    </source>
</evidence>
<dbReference type="EMBL" id="BNAR01000009">
    <property type="protein sequence ID" value="GHH49640.1"/>
    <property type="molecule type" value="Genomic_DNA"/>
</dbReference>
<dbReference type="InterPro" id="IPR000524">
    <property type="entry name" value="Tscrpt_reg_HTH_GntR"/>
</dbReference>
<dbReference type="InterPro" id="IPR036390">
    <property type="entry name" value="WH_DNA-bd_sf"/>
</dbReference>
<accession>A0ABQ3MRM5</accession>
<keyword evidence="3" id="KW-0804">Transcription</keyword>
<keyword evidence="1" id="KW-0805">Transcription regulation</keyword>
<evidence type="ECO:0000313" key="5">
    <source>
        <dbReference type="EMBL" id="GHH49640.1"/>
    </source>
</evidence>
<dbReference type="Pfam" id="PF00392">
    <property type="entry name" value="GntR"/>
    <property type="match status" value="1"/>
</dbReference>
<dbReference type="Proteomes" id="UP000605568">
    <property type="component" value="Unassembled WGS sequence"/>
</dbReference>
<reference evidence="6" key="1">
    <citation type="journal article" date="2019" name="Int. J. Syst. Evol. Microbiol.">
        <title>The Global Catalogue of Microorganisms (GCM) 10K type strain sequencing project: providing services to taxonomists for standard genome sequencing and annotation.</title>
        <authorList>
            <consortium name="The Broad Institute Genomics Platform"/>
            <consortium name="The Broad Institute Genome Sequencing Center for Infectious Disease"/>
            <person name="Wu L."/>
            <person name="Ma J."/>
        </authorList>
    </citation>
    <scope>NUCLEOTIDE SEQUENCE [LARGE SCALE GENOMIC DNA]</scope>
    <source>
        <strain evidence="6">CGMCC 4.7367</strain>
    </source>
</reference>
<gene>
    <name evidence="5" type="ORF">GCM10017774_57430</name>
</gene>
<dbReference type="PANTHER" id="PTHR43537">
    <property type="entry name" value="TRANSCRIPTIONAL REGULATOR, GNTR FAMILY"/>
    <property type="match status" value="1"/>
</dbReference>
<sequence length="216" mass="23958">MSALDGLEVRRTTTAQQLADGLSERIMAGAFGPGDRLRESAIAAELGVARNTIREAVRILELTGLVRYEVNRGAVVIAPTPEKIDALYTARERLETAAASRTPRPEQLEAITRAFDDLVDATKSGDVQDVVDRDLAFHQAIVAVLDSTRLDEFFASLTKELRFYLTVLSRQETPDEVVAQHRVIFDAIRLGDRERAVAELRAHVDVSVEQLKQLLH</sequence>
<organism evidence="5 6">
    <name type="scientific">Lentzea cavernae</name>
    <dbReference type="NCBI Taxonomy" id="2020703"/>
    <lineage>
        <taxon>Bacteria</taxon>
        <taxon>Bacillati</taxon>
        <taxon>Actinomycetota</taxon>
        <taxon>Actinomycetes</taxon>
        <taxon>Pseudonocardiales</taxon>
        <taxon>Pseudonocardiaceae</taxon>
        <taxon>Lentzea</taxon>
    </lineage>
</organism>
<dbReference type="PROSITE" id="PS50949">
    <property type="entry name" value="HTH_GNTR"/>
    <property type="match status" value="1"/>
</dbReference>
<comment type="caution">
    <text evidence="5">The sequence shown here is derived from an EMBL/GenBank/DDBJ whole genome shotgun (WGS) entry which is preliminary data.</text>
</comment>
<dbReference type="RefSeq" id="WP_191302426.1">
    <property type="nucleotide sequence ID" value="NZ_BNAR01000009.1"/>
</dbReference>
<dbReference type="Pfam" id="PF07729">
    <property type="entry name" value="FCD"/>
    <property type="match status" value="1"/>
</dbReference>
<keyword evidence="2" id="KW-0238">DNA-binding</keyword>
<keyword evidence="6" id="KW-1185">Reference proteome</keyword>
<evidence type="ECO:0000313" key="6">
    <source>
        <dbReference type="Proteomes" id="UP000605568"/>
    </source>
</evidence>
<name>A0ABQ3MRM5_9PSEU</name>
<dbReference type="Gene3D" id="1.20.120.530">
    <property type="entry name" value="GntR ligand-binding domain-like"/>
    <property type="match status" value="1"/>
</dbReference>